<reference evidence="1 2" key="1">
    <citation type="submission" date="2007-07" db="EMBL/GenBank/DDBJ databases">
        <title>Complete sequence of chromosome of Xanthobacter autotrophicus Py2.</title>
        <authorList>
            <consortium name="US DOE Joint Genome Institute"/>
            <person name="Copeland A."/>
            <person name="Lucas S."/>
            <person name="Lapidus A."/>
            <person name="Barry K."/>
            <person name="Glavina del Rio T."/>
            <person name="Hammon N."/>
            <person name="Israni S."/>
            <person name="Dalin E."/>
            <person name="Tice H."/>
            <person name="Pitluck S."/>
            <person name="Sims D."/>
            <person name="Brettin T."/>
            <person name="Bruce D."/>
            <person name="Detter J.C."/>
            <person name="Han C."/>
            <person name="Tapia R."/>
            <person name="Brainard J."/>
            <person name="Schmutz J."/>
            <person name="Larimer F."/>
            <person name="Land M."/>
            <person name="Hauser L."/>
            <person name="Kyrpides N."/>
            <person name="Kim E."/>
            <person name="Ensigns S.A."/>
            <person name="Richardson P."/>
        </authorList>
    </citation>
    <scope>NUCLEOTIDE SEQUENCE [LARGE SCALE GENOMIC DNA]</scope>
    <source>
        <strain evidence="2">ATCC BAA-1158 / Py2</strain>
    </source>
</reference>
<gene>
    <name evidence="1" type="ordered locus">Xaut_3651</name>
</gene>
<protein>
    <submittedName>
        <fullName evidence="1">Putative bacteriophage protein</fullName>
    </submittedName>
</protein>
<sequence length="389" mass="40176">MAITCTIDATGITAPSLDDVRTWLVGQYQSIYGSDVYLEPDSQDGQWIGILATALHDANSMCVSTYNAFSPATAQGEGLSRMVKINGLSRHVASKSQVDLLLGGTAGTTIAGGYATDDTGNKWMLPDSVVIGMAGQITVTATAADAGAVTATAGSVTTIGTPTRGWQTVTNLLAAVEGDPIETDLELRQRQAVSTEIPSQTIFEGLVGAVAAVAGVTRYGGVDNDTDATDENGIPGHSFSLVIEGGDAATIAQTIYTKKGPGAGTWGTTSEVVVDSYGVPHTIKFMRPTNIPVVVALTLKALTGYTSNIGAKIKTAVAEYINDLAIGDEVYLTRLFVPANLSGSADSVTFDITGLLIARGTDSPGSANLTFAYHEAPACSVDDITITVI</sequence>
<name>A7ILI6_XANP2</name>
<dbReference type="STRING" id="78245.Xaut_3651"/>
<organism evidence="1 2">
    <name type="scientific">Xanthobacter autotrophicus (strain ATCC BAA-1158 / Py2)</name>
    <dbReference type="NCBI Taxonomy" id="78245"/>
    <lineage>
        <taxon>Bacteria</taxon>
        <taxon>Pseudomonadati</taxon>
        <taxon>Pseudomonadota</taxon>
        <taxon>Alphaproteobacteria</taxon>
        <taxon>Hyphomicrobiales</taxon>
        <taxon>Xanthobacteraceae</taxon>
        <taxon>Xanthobacter</taxon>
    </lineage>
</organism>
<dbReference type="AlphaFoldDB" id="A7ILI6"/>
<dbReference type="Proteomes" id="UP000002417">
    <property type="component" value="Chromosome"/>
</dbReference>
<evidence type="ECO:0000313" key="2">
    <source>
        <dbReference type="Proteomes" id="UP000002417"/>
    </source>
</evidence>
<dbReference type="EMBL" id="CP000781">
    <property type="protein sequence ID" value="ABS68879.1"/>
    <property type="molecule type" value="Genomic_DNA"/>
</dbReference>
<dbReference type="OrthoDB" id="5465441at2"/>
<accession>A7ILI6</accession>
<proteinExistence type="predicted"/>
<dbReference type="eggNOG" id="COG3299">
    <property type="taxonomic scope" value="Bacteria"/>
</dbReference>
<keyword evidence="2" id="KW-1185">Reference proteome</keyword>
<dbReference type="KEGG" id="xau:Xaut_3651"/>
<evidence type="ECO:0000313" key="1">
    <source>
        <dbReference type="EMBL" id="ABS68879.1"/>
    </source>
</evidence>
<dbReference type="HOGENOM" id="CLU_045101_1_1_5"/>